<reference evidence="1" key="1">
    <citation type="journal article" date="2020" name="mSystems">
        <title>Genome- and Community-Level Interaction Insights into Carbon Utilization and Element Cycling Functions of Hydrothermarchaeota in Hydrothermal Sediment.</title>
        <authorList>
            <person name="Zhou Z."/>
            <person name="Liu Y."/>
            <person name="Xu W."/>
            <person name="Pan J."/>
            <person name="Luo Z.H."/>
            <person name="Li M."/>
        </authorList>
    </citation>
    <scope>NUCLEOTIDE SEQUENCE [LARGE SCALE GENOMIC DNA]</scope>
    <source>
        <strain evidence="1">SpSt-587</strain>
    </source>
</reference>
<accession>A0A7J3M486</accession>
<dbReference type="EMBL" id="DSYZ01000100">
    <property type="protein sequence ID" value="HGT83135.1"/>
    <property type="molecule type" value="Genomic_DNA"/>
</dbReference>
<proteinExistence type="predicted"/>
<dbReference type="AlphaFoldDB" id="A0A7J3M486"/>
<organism evidence="1">
    <name type="scientific">Archaeoglobus fulgidus</name>
    <dbReference type="NCBI Taxonomy" id="2234"/>
    <lineage>
        <taxon>Archaea</taxon>
        <taxon>Methanobacteriati</taxon>
        <taxon>Methanobacteriota</taxon>
        <taxon>Archaeoglobi</taxon>
        <taxon>Archaeoglobales</taxon>
        <taxon>Archaeoglobaceae</taxon>
        <taxon>Archaeoglobus</taxon>
    </lineage>
</organism>
<evidence type="ECO:0000313" key="1">
    <source>
        <dbReference type="EMBL" id="HGT83135.1"/>
    </source>
</evidence>
<protein>
    <submittedName>
        <fullName evidence="1">Uncharacterized protein</fullName>
    </submittedName>
</protein>
<comment type="caution">
    <text evidence="1">The sequence shown here is derived from an EMBL/GenBank/DDBJ whole genome shotgun (WGS) entry which is preliminary data.</text>
</comment>
<gene>
    <name evidence="1" type="ORF">ENT52_05355</name>
</gene>
<name>A0A7J3M486_ARCFL</name>
<sequence>MKTSKALSLYPEIVDKELVKIFTELFGIKLGRYIEIADLGKEILEFAKNIEEKMESETVQDIFAEFLGKKLEKTPARDYVEICVEALKEDEIALRALRVLAELGYTSYGTLISEIKKRFGIEYSKDQLMKSLQKAYELALLSSFSESLVGVRDIYRKHLLEVIKI</sequence>